<accession>V8CP60</accession>
<gene>
    <name evidence="1" type="ORF">HMPREF1173_00918</name>
</gene>
<comment type="caution">
    <text evidence="1">The sequence shown here is derived from an EMBL/GenBank/DDBJ whole genome shotgun (WGS) entry which is preliminary data.</text>
</comment>
<evidence type="ECO:0000313" key="1">
    <source>
        <dbReference type="EMBL" id="ETD29134.1"/>
    </source>
</evidence>
<dbReference type="Proteomes" id="UP000018727">
    <property type="component" value="Unassembled WGS sequence"/>
</dbReference>
<evidence type="ECO:0000313" key="2">
    <source>
        <dbReference type="Proteomes" id="UP000018727"/>
    </source>
</evidence>
<reference evidence="1 2" key="1">
    <citation type="submission" date="2013-10" db="EMBL/GenBank/DDBJ databases">
        <title>The Genome Sequence of Prevotella nigrescens CC14M.</title>
        <authorList>
            <consortium name="The Broad Institute Genomics Platform"/>
            <person name="Earl A."/>
            <person name="Allen-Vercoe E."/>
            <person name="Daigneault M."/>
            <person name="Young S.K."/>
            <person name="Zeng Q."/>
            <person name="Gargeya S."/>
            <person name="Fitzgerald M."/>
            <person name="Abouelleil A."/>
            <person name="Alvarado L."/>
            <person name="Chapman S.B."/>
            <person name="Gainer-Dewar J."/>
            <person name="Goldberg J."/>
            <person name="Griggs A."/>
            <person name="Gujja S."/>
            <person name="Hansen M."/>
            <person name="Howarth C."/>
            <person name="Imamovic A."/>
            <person name="Ireland A."/>
            <person name="Larimer J."/>
            <person name="McCowan C."/>
            <person name="Murphy C."/>
            <person name="Pearson M."/>
            <person name="Poon T.W."/>
            <person name="Priest M."/>
            <person name="Roberts A."/>
            <person name="Saif S."/>
            <person name="Shea T."/>
            <person name="Sykes S."/>
            <person name="Wortman J."/>
            <person name="Nusbaum C."/>
            <person name="Birren B."/>
        </authorList>
    </citation>
    <scope>NUCLEOTIDE SEQUENCE [LARGE SCALE GENOMIC DNA]</scope>
    <source>
        <strain evidence="1 2">CC14M</strain>
    </source>
</reference>
<protein>
    <submittedName>
        <fullName evidence="1">Uncharacterized protein</fullName>
    </submittedName>
</protein>
<dbReference type="PATRIC" id="fig|1073366.3.peg.954"/>
<dbReference type="EMBL" id="AZJH01000011">
    <property type="protein sequence ID" value="ETD29134.1"/>
    <property type="molecule type" value="Genomic_DNA"/>
</dbReference>
<organism evidence="1 2">
    <name type="scientific">Prevotella nigrescens CC14M</name>
    <dbReference type="NCBI Taxonomy" id="1073366"/>
    <lineage>
        <taxon>Bacteria</taxon>
        <taxon>Pseudomonadati</taxon>
        <taxon>Bacteroidota</taxon>
        <taxon>Bacteroidia</taxon>
        <taxon>Bacteroidales</taxon>
        <taxon>Prevotellaceae</taxon>
        <taxon>Prevotella</taxon>
    </lineage>
</organism>
<proteinExistence type="predicted"/>
<sequence>MQKSLFGNTRQTILQSVESKWVTQVLFSSVTKVSFSVSYKGTAPAD</sequence>
<dbReference type="HOGENOM" id="CLU_3187403_0_0_10"/>
<name>V8CP60_9BACT</name>
<dbReference type="AlphaFoldDB" id="V8CP60"/>
<keyword evidence="2" id="KW-1185">Reference proteome</keyword>